<feature type="compositionally biased region" description="Acidic residues" evidence="7">
    <location>
        <begin position="124"/>
        <end position="134"/>
    </location>
</feature>
<feature type="compositionally biased region" description="Basic and acidic residues" evidence="7">
    <location>
        <begin position="194"/>
        <end position="203"/>
    </location>
</feature>
<dbReference type="GO" id="GO:0043197">
    <property type="term" value="C:dendritic spine"/>
    <property type="evidence" value="ECO:0007669"/>
    <property type="project" value="UniProtKB-SubCell"/>
</dbReference>
<feature type="domain" description="DH" evidence="10">
    <location>
        <begin position="628"/>
        <end position="817"/>
    </location>
</feature>
<evidence type="ECO:0000259" key="9">
    <source>
        <dbReference type="PROSITE" id="PS50004"/>
    </source>
</evidence>
<keyword evidence="3" id="KW-0343">GTPase activation</keyword>
<dbReference type="Pfam" id="PF19057">
    <property type="entry name" value="PH_19"/>
    <property type="match status" value="1"/>
</dbReference>
<dbReference type="InterPro" id="IPR001331">
    <property type="entry name" value="GDS_CDC24_CS"/>
</dbReference>
<keyword evidence="13" id="KW-1185">Reference proteome</keyword>
<evidence type="ECO:0000313" key="13">
    <source>
        <dbReference type="Proteomes" id="UP001107558"/>
    </source>
</evidence>
<dbReference type="FunFam" id="1.10.555.10:FF:000004">
    <property type="entry name" value="active breakpoint cluster region-related protein-like"/>
    <property type="match status" value="1"/>
</dbReference>
<evidence type="ECO:0000256" key="2">
    <source>
        <dbReference type="ARBA" id="ARBA00004552"/>
    </source>
</evidence>
<protein>
    <recommendedName>
        <fullName evidence="14">Breakpoint cluster region protein</fullName>
    </recommendedName>
</protein>
<keyword evidence="5" id="KW-0770">Synapse</keyword>
<keyword evidence="6" id="KW-0966">Cell projection</keyword>
<dbReference type="GO" id="GO:0005085">
    <property type="term" value="F:guanyl-nucleotide exchange factor activity"/>
    <property type="evidence" value="ECO:0007669"/>
    <property type="project" value="UniProtKB-KW"/>
</dbReference>
<feature type="compositionally biased region" description="Polar residues" evidence="7">
    <location>
        <begin position="87"/>
        <end position="99"/>
    </location>
</feature>
<feature type="compositionally biased region" description="Low complexity" evidence="7">
    <location>
        <begin position="247"/>
        <end position="276"/>
    </location>
</feature>
<dbReference type="PANTHER" id="PTHR23182:SF1">
    <property type="entry name" value="RHO GTPASE ACTIVATING PROTEIN AT 1A, ISOFORM E"/>
    <property type="match status" value="1"/>
</dbReference>
<feature type="compositionally biased region" description="Low complexity" evidence="7">
    <location>
        <begin position="426"/>
        <end position="438"/>
    </location>
</feature>
<dbReference type="InterPro" id="IPR037769">
    <property type="entry name" value="Abr/Bcr"/>
</dbReference>
<proteinExistence type="predicted"/>
<evidence type="ECO:0000256" key="6">
    <source>
        <dbReference type="ARBA" id="ARBA00023273"/>
    </source>
</evidence>
<organism evidence="12 13">
    <name type="scientific">Polypedilum vanderplanki</name>
    <name type="common">Sleeping chironomid midge</name>
    <dbReference type="NCBI Taxonomy" id="319348"/>
    <lineage>
        <taxon>Eukaryota</taxon>
        <taxon>Metazoa</taxon>
        <taxon>Ecdysozoa</taxon>
        <taxon>Arthropoda</taxon>
        <taxon>Hexapoda</taxon>
        <taxon>Insecta</taxon>
        <taxon>Pterygota</taxon>
        <taxon>Neoptera</taxon>
        <taxon>Endopterygota</taxon>
        <taxon>Diptera</taxon>
        <taxon>Nematocera</taxon>
        <taxon>Chironomoidea</taxon>
        <taxon>Chironomidae</taxon>
        <taxon>Chironominae</taxon>
        <taxon>Polypedilum</taxon>
        <taxon>Polypedilum</taxon>
    </lineage>
</organism>
<feature type="domain" description="Rho-GAP" evidence="11">
    <location>
        <begin position="1167"/>
        <end position="1356"/>
    </location>
</feature>
<dbReference type="OrthoDB" id="2155291at2759"/>
<dbReference type="GO" id="GO:0030424">
    <property type="term" value="C:axon"/>
    <property type="evidence" value="ECO:0007669"/>
    <property type="project" value="UniProtKB-SubCell"/>
</dbReference>
<dbReference type="SMART" id="SM00325">
    <property type="entry name" value="RhoGEF"/>
    <property type="match status" value="1"/>
</dbReference>
<dbReference type="InterPro" id="IPR035892">
    <property type="entry name" value="C2_domain_sf"/>
</dbReference>
<dbReference type="SUPFAM" id="SSF48065">
    <property type="entry name" value="DBL homology domain (DH-domain)"/>
    <property type="match status" value="1"/>
</dbReference>
<dbReference type="InterPro" id="IPR011993">
    <property type="entry name" value="PH-like_dom_sf"/>
</dbReference>
<dbReference type="Pfam" id="PF00620">
    <property type="entry name" value="RhoGAP"/>
    <property type="match status" value="1"/>
</dbReference>
<evidence type="ECO:0000259" key="11">
    <source>
        <dbReference type="PROSITE" id="PS50238"/>
    </source>
</evidence>
<evidence type="ECO:0000256" key="4">
    <source>
        <dbReference type="ARBA" id="ARBA00022658"/>
    </source>
</evidence>
<dbReference type="SMART" id="SM00239">
    <property type="entry name" value="C2"/>
    <property type="match status" value="1"/>
</dbReference>
<gene>
    <name evidence="12" type="ORF">PVAND_012769</name>
</gene>
<dbReference type="SUPFAM" id="SSF48350">
    <property type="entry name" value="GTPase activation domain, GAP"/>
    <property type="match status" value="1"/>
</dbReference>
<dbReference type="Proteomes" id="UP001107558">
    <property type="component" value="Chromosome 1"/>
</dbReference>
<evidence type="ECO:0000313" key="12">
    <source>
        <dbReference type="EMBL" id="KAG5683492.1"/>
    </source>
</evidence>
<dbReference type="GO" id="GO:0005096">
    <property type="term" value="F:GTPase activator activity"/>
    <property type="evidence" value="ECO:0007669"/>
    <property type="project" value="UniProtKB-KW"/>
</dbReference>
<feature type="region of interest" description="Disordered" evidence="7">
    <location>
        <begin position="164"/>
        <end position="232"/>
    </location>
</feature>
<dbReference type="Gene3D" id="1.10.555.10">
    <property type="entry name" value="Rho GTPase activation protein"/>
    <property type="match status" value="1"/>
</dbReference>
<dbReference type="InterPro" id="IPR008936">
    <property type="entry name" value="Rho_GTPase_activation_prot"/>
</dbReference>
<dbReference type="Pfam" id="PF00621">
    <property type="entry name" value="RhoGEF"/>
    <property type="match status" value="1"/>
</dbReference>
<dbReference type="InterPro" id="IPR036481">
    <property type="entry name" value="Bcr-Abl_oncoprot_oligo_sf"/>
</dbReference>
<comment type="caution">
    <text evidence="12">The sequence shown here is derived from an EMBL/GenBank/DDBJ whole genome shotgun (WGS) entry which is preliminary data.</text>
</comment>
<sequence length="1366" mass="152995">MSVFSDFQRLWQEKFPGSDLSSAWIEDVKLSLTRHKEKIVELTKELEQETLYVEYLERLLNEVEKYRENGTDPALLFDAATPTINTSNRLSMNEKNGFTDNKDTEEKQQQQNQLIRAASTPANIDEDNGDNDDVVEMRKKETDEVQLRRDGALNQFISELSSNIHGRRYSEAPNSTSNSSNQNDSNKQTSAVESKSDSNDKIEQNSTIENNNDKVSDNSTVNESERRKSDLLAQPSHFVTVIEVKESSLPSSTPATANTTTNSTSSSTTATTTSTSSFKAIRSGYENVIIENNKRNSNLMNEMDRSSSNTTSFNSVRPSAPPIALLQDAKKKIPPRPPPKFPRRAAPVEPPTVPILTTTSSSPNRKDSDSSPTSSLERNVKPSEIFRQKSSDSLDIKAKKDITKFSKSSDLITDEFGKKLAKSESLKSTQSSSGSLGSRDTKSTASPMGSLEKINRGSVGSKESLHSNTVASAKIKSFESISSLSSDSIKIQNIENEPYYDTVPNEVNDGDFVYVPNAAHTNTMNSTGTTGSSSSRDEVLLNAGSTLPMNKNHHLNNQTSVLEPESPGRNSNYVNIDYFLNHNKDPRNSSIDSDGELDLNAPPLLRAISDDGTPAPDRRISSTTRGSIINQIISSIISSETLYVECLNKMTQYMKAIRATLTTSQPVISDDDFQTVFFKIEELNNLHNKFLSDLKEKQRNNPDNDIQVGELFKSLADNIQIYGAFLHNYGRAIDTVKKCGSNNPQFKEIVSNIILNSTNEQSLTLEDLLHKPVARVQKNALVLQDLIQHTPESHPDHQPLKQAHKITRNFLSEFNVIPMKSMSTSDDKALRRLVKNSFIVELADGHRKLRHLFLFNDVIACAKYKPSGRERFEFELKWFIPLKDIFIVSDESSPTEPKESSPVNIVQLKSQASTVRDQIMMEERDEKKSSSRANDKHKKKLADIEAQLVLASPNLLFKIGNKASGKQMTFFLSSDFERTQWIESILSLQKSCNLPGANSISIYELSAWISACQKLIKTEMGSYLLRNSRDESLLVGDLHFTVQGLTGLDQAVDLYVCIEIDSYGHYFRKAKTKIICHNANPIWNESFVLELEGSQNLRILLYQDGDRPILRAKHVLELSRAWLKEVNLSKALKMTDSLTLNTSMRFIPAEISLRRVPTSKAGALFGAKLSTVLKREKRDIPFIISASIREVERRGMNEVGIYRVSGSASDLQKLKKSFESNAYEAEQLLKEVDIHSVTGNLKSYLRELPEALFTDQHYQKFFDTFNQFTNANESSRIEALQKIFTELPQPNKSTIGLILDHLIRVNHHEAENKMSLHNLAMVFGPTLLRPGPSSSKQKDLLESSTVDVMAQAGILYCFLQAKLIKP</sequence>
<dbReference type="Gene3D" id="4.10.280.30">
    <property type="entry name" value="Bcr-Abl oncoprotein oligomerisation domain"/>
    <property type="match status" value="1"/>
</dbReference>
<dbReference type="InterPro" id="IPR001849">
    <property type="entry name" value="PH_domain"/>
</dbReference>
<dbReference type="SUPFAM" id="SSF50729">
    <property type="entry name" value="PH domain-like"/>
    <property type="match status" value="1"/>
</dbReference>
<dbReference type="CDD" id="cd00160">
    <property type="entry name" value="RhoGEF"/>
    <property type="match status" value="1"/>
</dbReference>
<keyword evidence="4" id="KW-0344">Guanine-nucleotide releasing factor</keyword>
<evidence type="ECO:0008006" key="14">
    <source>
        <dbReference type="Google" id="ProtNLM"/>
    </source>
</evidence>
<feature type="region of interest" description="Disordered" evidence="7">
    <location>
        <begin position="299"/>
        <end position="388"/>
    </location>
</feature>
<reference evidence="12" key="1">
    <citation type="submission" date="2021-03" db="EMBL/GenBank/DDBJ databases">
        <title>Chromosome level genome of the anhydrobiotic midge Polypedilum vanderplanki.</title>
        <authorList>
            <person name="Yoshida Y."/>
            <person name="Kikawada T."/>
            <person name="Gusev O."/>
        </authorList>
    </citation>
    <scope>NUCLEOTIDE SEQUENCE</scope>
    <source>
        <strain evidence="12">NIAS01</strain>
        <tissue evidence="12">Whole body or cell culture</tissue>
    </source>
</reference>
<feature type="domain" description="PH" evidence="8">
    <location>
        <begin position="832"/>
        <end position="990"/>
    </location>
</feature>
<evidence type="ECO:0000256" key="1">
    <source>
        <dbReference type="ARBA" id="ARBA00004489"/>
    </source>
</evidence>
<dbReference type="Gene3D" id="2.30.29.30">
    <property type="entry name" value="Pleckstrin-homology domain (PH domain)/Phosphotyrosine-binding domain (PTB)"/>
    <property type="match status" value="1"/>
</dbReference>
<evidence type="ECO:0000256" key="5">
    <source>
        <dbReference type="ARBA" id="ARBA00023018"/>
    </source>
</evidence>
<dbReference type="GO" id="GO:0016020">
    <property type="term" value="C:membrane"/>
    <property type="evidence" value="ECO:0007669"/>
    <property type="project" value="TreeGrafter"/>
</dbReference>
<feature type="compositionally biased region" description="Basic and acidic residues" evidence="7">
    <location>
        <begin position="378"/>
        <end position="388"/>
    </location>
</feature>
<dbReference type="SMART" id="SM00233">
    <property type="entry name" value="PH"/>
    <property type="match status" value="1"/>
</dbReference>
<dbReference type="InterPro" id="IPR000008">
    <property type="entry name" value="C2_dom"/>
</dbReference>
<dbReference type="PROSITE" id="PS50003">
    <property type="entry name" value="PH_DOMAIN"/>
    <property type="match status" value="1"/>
</dbReference>
<dbReference type="SUPFAM" id="SSF49562">
    <property type="entry name" value="C2 domain (Calcium/lipid-binding domain, CaLB)"/>
    <property type="match status" value="1"/>
</dbReference>
<dbReference type="Gene3D" id="2.60.40.150">
    <property type="entry name" value="C2 domain"/>
    <property type="match status" value="1"/>
</dbReference>
<evidence type="ECO:0000259" key="10">
    <source>
        <dbReference type="PROSITE" id="PS50010"/>
    </source>
</evidence>
<dbReference type="InterPro" id="IPR000219">
    <property type="entry name" value="DH_dom"/>
</dbReference>
<evidence type="ECO:0000256" key="3">
    <source>
        <dbReference type="ARBA" id="ARBA00022468"/>
    </source>
</evidence>
<feature type="region of interest" description="Disordered" evidence="7">
    <location>
        <begin position="245"/>
        <end position="276"/>
    </location>
</feature>
<comment type="subcellular location">
    <subcellularLocation>
        <location evidence="1">Cell projection</location>
        <location evidence="1">Axon</location>
    </subcellularLocation>
    <subcellularLocation>
        <location evidence="2">Cell projection</location>
        <location evidence="2">Dendritic spine</location>
    </subcellularLocation>
</comment>
<dbReference type="SMART" id="SM00324">
    <property type="entry name" value="RhoGAP"/>
    <property type="match status" value="1"/>
</dbReference>
<feature type="domain" description="C2" evidence="9">
    <location>
        <begin position="1019"/>
        <end position="1136"/>
    </location>
</feature>
<dbReference type="InterPro" id="IPR000198">
    <property type="entry name" value="RhoGAP_dom"/>
</dbReference>
<evidence type="ECO:0000259" key="8">
    <source>
        <dbReference type="PROSITE" id="PS50003"/>
    </source>
</evidence>
<dbReference type="Gene3D" id="1.20.900.10">
    <property type="entry name" value="Dbl homology (DH) domain"/>
    <property type="match status" value="1"/>
</dbReference>
<dbReference type="InterPro" id="IPR035899">
    <property type="entry name" value="DBL_dom_sf"/>
</dbReference>
<feature type="compositionally biased region" description="Polar residues" evidence="7">
    <location>
        <begin position="299"/>
        <end position="317"/>
    </location>
</feature>
<dbReference type="PROSITE" id="PS50010">
    <property type="entry name" value="DH_2"/>
    <property type="match status" value="1"/>
</dbReference>
<dbReference type="GO" id="GO:0035556">
    <property type="term" value="P:intracellular signal transduction"/>
    <property type="evidence" value="ECO:0007669"/>
    <property type="project" value="InterPro"/>
</dbReference>
<dbReference type="CDD" id="cd13368">
    <property type="entry name" value="PH_BCR_arthropod"/>
    <property type="match status" value="1"/>
</dbReference>
<dbReference type="PANTHER" id="PTHR23182">
    <property type="entry name" value="BREAKPOINT CLUSTER REGION PROTEIN BCR"/>
    <property type="match status" value="1"/>
</dbReference>
<feature type="region of interest" description="Disordered" evidence="7">
    <location>
        <begin position="419"/>
        <end position="465"/>
    </location>
</feature>
<name>A0A9J6CNJ8_POLVA</name>
<feature type="region of interest" description="Disordered" evidence="7">
    <location>
        <begin position="87"/>
        <end position="134"/>
    </location>
</feature>
<dbReference type="EMBL" id="JADBJN010000001">
    <property type="protein sequence ID" value="KAG5683492.1"/>
    <property type="molecule type" value="Genomic_DNA"/>
</dbReference>
<evidence type="ECO:0000256" key="7">
    <source>
        <dbReference type="SAM" id="MobiDB-lite"/>
    </source>
</evidence>
<dbReference type="PROSITE" id="PS50238">
    <property type="entry name" value="RHOGAP"/>
    <property type="match status" value="1"/>
</dbReference>
<dbReference type="PROSITE" id="PS50004">
    <property type="entry name" value="C2"/>
    <property type="match status" value="1"/>
</dbReference>
<dbReference type="PROSITE" id="PS00741">
    <property type="entry name" value="DH_1"/>
    <property type="match status" value="1"/>
</dbReference>
<feature type="compositionally biased region" description="Low complexity" evidence="7">
    <location>
        <begin position="174"/>
        <end position="190"/>
    </location>
</feature>
<accession>A0A9J6CNJ8</accession>
<dbReference type="Pfam" id="PF00168">
    <property type="entry name" value="C2"/>
    <property type="match status" value="1"/>
</dbReference>